<dbReference type="EMBL" id="LGRX02010249">
    <property type="protein sequence ID" value="KAK3270692.1"/>
    <property type="molecule type" value="Genomic_DNA"/>
</dbReference>
<evidence type="ECO:0000313" key="2">
    <source>
        <dbReference type="EMBL" id="KAK3270692.1"/>
    </source>
</evidence>
<evidence type="ECO:0000259" key="1">
    <source>
        <dbReference type="Pfam" id="PF00501"/>
    </source>
</evidence>
<dbReference type="Pfam" id="PF00501">
    <property type="entry name" value="AMP-binding"/>
    <property type="match status" value="1"/>
</dbReference>
<name>A0AAE0L3N7_9CHLO</name>
<sequence>MAKIFEQDLFQGGRLSGSYVQSQLPSYDNLLAFIQDTDCPAFLGIDGRSPITHSDLGSFVRETFQSLKTQHNIGHGSRIAILIPTGAELPVLLLACLAHFSCVPLNAASPPDEIRSSLRIVGAQAVLVQKGAYDKALSAIARELSIRLVEVVPSKLTAGLIKDDFSAKMESHEAATEHSHQLNGPKDVALVLFTSGTTGSKKLVPTLVEDVVVGVVCIAAAWGLTSQDRGCNFMPLHHVGGIFRNVLAPVFTGGSMVCMGSFDPNQFWDTIVAQSCTWYYGVPVMHKLIVKSALDRRVTSAQGSEEAARDTGGRGSRLVVNSAETLLPSTARDLQQTFTQATILPCYAMTECMPITSPPKGYALDRPGSVGQSVCPELCVVTDDGEPRPAGQIGHVVVRGPPCMHGYLDEPKDAPTPFADEWLATGDLGYLDADGYLYIT</sequence>
<dbReference type="GO" id="GO:0006631">
    <property type="term" value="P:fatty acid metabolic process"/>
    <property type="evidence" value="ECO:0007669"/>
    <property type="project" value="TreeGrafter"/>
</dbReference>
<dbReference type="SUPFAM" id="SSF56801">
    <property type="entry name" value="Acetyl-CoA synthetase-like"/>
    <property type="match status" value="1"/>
</dbReference>
<evidence type="ECO:0000313" key="3">
    <source>
        <dbReference type="Proteomes" id="UP001190700"/>
    </source>
</evidence>
<dbReference type="InterPro" id="IPR042099">
    <property type="entry name" value="ANL_N_sf"/>
</dbReference>
<feature type="domain" description="AMP-dependent synthetase/ligase" evidence="1">
    <location>
        <begin position="40"/>
        <end position="408"/>
    </location>
</feature>
<reference evidence="2 3" key="1">
    <citation type="journal article" date="2015" name="Genome Biol. Evol.">
        <title>Comparative Genomics of a Bacterivorous Green Alga Reveals Evolutionary Causalities and Consequences of Phago-Mixotrophic Mode of Nutrition.</title>
        <authorList>
            <person name="Burns J.A."/>
            <person name="Paasch A."/>
            <person name="Narechania A."/>
            <person name="Kim E."/>
        </authorList>
    </citation>
    <scope>NUCLEOTIDE SEQUENCE [LARGE SCALE GENOMIC DNA]</scope>
    <source>
        <strain evidence="2 3">PLY_AMNH</strain>
    </source>
</reference>
<dbReference type="PANTHER" id="PTHR43201:SF10">
    <property type="entry name" value="CARRIER DOMAIN-CONTAINING PROTEIN"/>
    <property type="match status" value="1"/>
</dbReference>
<dbReference type="GO" id="GO:0031956">
    <property type="term" value="F:medium-chain fatty acid-CoA ligase activity"/>
    <property type="evidence" value="ECO:0007669"/>
    <property type="project" value="TreeGrafter"/>
</dbReference>
<feature type="non-terminal residue" evidence="2">
    <location>
        <position position="440"/>
    </location>
</feature>
<keyword evidence="3" id="KW-1185">Reference proteome</keyword>
<dbReference type="PANTHER" id="PTHR43201">
    <property type="entry name" value="ACYL-COA SYNTHETASE"/>
    <property type="match status" value="1"/>
</dbReference>
<dbReference type="Gene3D" id="3.40.50.12780">
    <property type="entry name" value="N-terminal domain of ligase-like"/>
    <property type="match status" value="1"/>
</dbReference>
<organism evidence="2 3">
    <name type="scientific">Cymbomonas tetramitiformis</name>
    <dbReference type="NCBI Taxonomy" id="36881"/>
    <lineage>
        <taxon>Eukaryota</taxon>
        <taxon>Viridiplantae</taxon>
        <taxon>Chlorophyta</taxon>
        <taxon>Pyramimonadophyceae</taxon>
        <taxon>Pyramimonadales</taxon>
        <taxon>Pyramimonadaceae</taxon>
        <taxon>Cymbomonas</taxon>
    </lineage>
</organism>
<comment type="caution">
    <text evidence="2">The sequence shown here is derived from an EMBL/GenBank/DDBJ whole genome shotgun (WGS) entry which is preliminary data.</text>
</comment>
<gene>
    <name evidence="2" type="ORF">CYMTET_20920</name>
</gene>
<protein>
    <recommendedName>
        <fullName evidence="1">AMP-dependent synthetase/ligase domain-containing protein</fullName>
    </recommendedName>
</protein>
<proteinExistence type="predicted"/>
<accession>A0AAE0L3N7</accession>
<dbReference type="Proteomes" id="UP001190700">
    <property type="component" value="Unassembled WGS sequence"/>
</dbReference>
<dbReference type="InterPro" id="IPR000873">
    <property type="entry name" value="AMP-dep_synth/lig_dom"/>
</dbReference>
<dbReference type="AlphaFoldDB" id="A0AAE0L3N7"/>